<keyword evidence="3" id="KW-1185">Reference proteome</keyword>
<protein>
    <submittedName>
        <fullName evidence="2">Uncharacterized protein</fullName>
    </submittedName>
</protein>
<reference evidence="2 3" key="1">
    <citation type="submission" date="2020-01" db="EMBL/GenBank/DDBJ databases">
        <title>Genome analysis of Anaerocolumna sp. CBA3638.</title>
        <authorList>
            <person name="Kim J."/>
            <person name="Roh S.W."/>
        </authorList>
    </citation>
    <scope>NUCLEOTIDE SEQUENCE [LARGE SCALE GENOMIC DNA]</scope>
    <source>
        <strain evidence="2 3">CBA3638</strain>
    </source>
</reference>
<organism evidence="2 3">
    <name type="scientific">Anaerocolumna sedimenticola</name>
    <dbReference type="NCBI Taxonomy" id="2696063"/>
    <lineage>
        <taxon>Bacteria</taxon>
        <taxon>Bacillati</taxon>
        <taxon>Bacillota</taxon>
        <taxon>Clostridia</taxon>
        <taxon>Lachnospirales</taxon>
        <taxon>Lachnospiraceae</taxon>
        <taxon>Anaerocolumna</taxon>
    </lineage>
</organism>
<dbReference type="AlphaFoldDB" id="A0A6P1TTS3"/>
<accession>A0A6P1TTS3</accession>
<proteinExistence type="predicted"/>
<dbReference type="EMBL" id="CP048000">
    <property type="protein sequence ID" value="QHQ62835.1"/>
    <property type="molecule type" value="Genomic_DNA"/>
</dbReference>
<dbReference type="RefSeq" id="WP_161839657.1">
    <property type="nucleotide sequence ID" value="NZ_CP048000.1"/>
</dbReference>
<sequence>MDNFKDNKGTPTKRTGSKNKTSLDNNLYSKFDENDISDSDNLSSIVNEIEYSEETDF</sequence>
<evidence type="ECO:0000256" key="1">
    <source>
        <dbReference type="SAM" id="MobiDB-lite"/>
    </source>
</evidence>
<evidence type="ECO:0000313" key="2">
    <source>
        <dbReference type="EMBL" id="QHQ62835.1"/>
    </source>
</evidence>
<dbReference type="Proteomes" id="UP000464314">
    <property type="component" value="Chromosome"/>
</dbReference>
<feature type="region of interest" description="Disordered" evidence="1">
    <location>
        <begin position="1"/>
        <end position="40"/>
    </location>
</feature>
<evidence type="ECO:0000313" key="3">
    <source>
        <dbReference type="Proteomes" id="UP000464314"/>
    </source>
</evidence>
<feature type="compositionally biased region" description="Polar residues" evidence="1">
    <location>
        <begin position="9"/>
        <end position="28"/>
    </location>
</feature>
<name>A0A6P1TTS3_9FIRM</name>
<gene>
    <name evidence="2" type="ORF">Ana3638_20320</name>
</gene>
<dbReference type="KEGG" id="anr:Ana3638_20320"/>